<evidence type="ECO:0000313" key="1">
    <source>
        <dbReference type="EMBL" id="QHU03492.1"/>
    </source>
</evidence>
<dbReference type="SUPFAM" id="SSF49842">
    <property type="entry name" value="TNF-like"/>
    <property type="match status" value="1"/>
</dbReference>
<dbReference type="EMBL" id="MN740383">
    <property type="protein sequence ID" value="QHU03492.1"/>
    <property type="molecule type" value="Genomic_DNA"/>
</dbReference>
<evidence type="ECO:0008006" key="2">
    <source>
        <dbReference type="Google" id="ProtNLM"/>
    </source>
</evidence>
<protein>
    <recommendedName>
        <fullName evidence="2">C1q domain-containing protein</fullName>
    </recommendedName>
</protein>
<dbReference type="Gene3D" id="2.60.120.40">
    <property type="match status" value="1"/>
</dbReference>
<proteinExistence type="predicted"/>
<sequence>MYMTGALFHVNTSESNVTVTGNLHVTGSTTTDNIAIGNMFTEIDISSPYSSTGSWTENANDAYWGAPRFDSTFTHRRYADAPCEIQYTIPTGMKSAYMSQLVWNSGGYADIYGVKSNGDECFLRRINTFQDIRNINNSLNYDGTSITFLGSGLEDYVRIKILNKSGRIHISGLAFSTTKNMGTEGTGIVHPTMVSRDKPIVMCGRTAGDVSSGTFVMNSVLYNNKSMYNSGNGRFTAPTGYPGFYQLTIQSLHTNTYQSTNTRWYKNGVVHNWGALHNNFRSLVLHHPSFCSVQIVYLAEGDYMDLRVITASLYGGSTIHNNATCQFLCH</sequence>
<name>A0A6C0JCW7_9ZZZZ</name>
<reference evidence="1" key="1">
    <citation type="journal article" date="2020" name="Nature">
        <title>Giant virus diversity and host interactions through global metagenomics.</title>
        <authorList>
            <person name="Schulz F."/>
            <person name="Roux S."/>
            <person name="Paez-Espino D."/>
            <person name="Jungbluth S."/>
            <person name="Walsh D.A."/>
            <person name="Denef V.J."/>
            <person name="McMahon K.D."/>
            <person name="Konstantinidis K.T."/>
            <person name="Eloe-Fadrosh E.A."/>
            <person name="Kyrpides N.C."/>
            <person name="Woyke T."/>
        </authorList>
    </citation>
    <scope>NUCLEOTIDE SEQUENCE</scope>
    <source>
        <strain evidence="1">GVMAG-M-3300027206-1</strain>
    </source>
</reference>
<dbReference type="AlphaFoldDB" id="A0A6C0JCW7"/>
<organism evidence="1">
    <name type="scientific">viral metagenome</name>
    <dbReference type="NCBI Taxonomy" id="1070528"/>
    <lineage>
        <taxon>unclassified sequences</taxon>
        <taxon>metagenomes</taxon>
        <taxon>organismal metagenomes</taxon>
    </lineage>
</organism>
<accession>A0A6C0JCW7</accession>
<dbReference type="InterPro" id="IPR008983">
    <property type="entry name" value="Tumour_necrosis_fac-like_dom"/>
</dbReference>